<protein>
    <submittedName>
        <fullName evidence="2">Flavodoxin domain-containing protein</fullName>
    </submittedName>
</protein>
<dbReference type="RefSeq" id="WP_204117913.1">
    <property type="nucleotide sequence ID" value="NZ_BOLV01000001.1"/>
</dbReference>
<organism evidence="2 3">
    <name type="scientific">Lacticaseibacillus suilingensis</name>
    <dbReference type="NCBI Taxonomy" id="2799577"/>
    <lineage>
        <taxon>Bacteria</taxon>
        <taxon>Bacillati</taxon>
        <taxon>Bacillota</taxon>
        <taxon>Bacilli</taxon>
        <taxon>Lactobacillales</taxon>
        <taxon>Lactobacillaceae</taxon>
        <taxon>Lacticaseibacillus</taxon>
    </lineage>
</organism>
<feature type="domain" description="Flavodoxin" evidence="1">
    <location>
        <begin position="5"/>
        <end position="121"/>
    </location>
</feature>
<dbReference type="InterPro" id="IPR001226">
    <property type="entry name" value="Flavodoxin_CS"/>
</dbReference>
<proteinExistence type="predicted"/>
<dbReference type="InterPro" id="IPR029039">
    <property type="entry name" value="Flavoprotein-like_sf"/>
</dbReference>
<dbReference type="Pfam" id="PF12724">
    <property type="entry name" value="Flavodoxin_5"/>
    <property type="match status" value="1"/>
</dbReference>
<reference evidence="3" key="1">
    <citation type="journal article" date="2019" name="Int. J. Syst. Evol. Microbiol.">
        <title>The Global Catalogue of Microorganisms (GCM) 10K type strain sequencing project: providing services to taxonomists for standard genome sequencing and annotation.</title>
        <authorList>
            <consortium name="The Broad Institute Genomics Platform"/>
            <consortium name="The Broad Institute Genome Sequencing Center for Infectious Disease"/>
            <person name="Wu L."/>
            <person name="Ma J."/>
        </authorList>
    </citation>
    <scope>NUCLEOTIDE SEQUENCE [LARGE SCALE GENOMIC DNA]</scope>
    <source>
        <strain evidence="3">CCM 9110</strain>
    </source>
</reference>
<evidence type="ECO:0000313" key="2">
    <source>
        <dbReference type="EMBL" id="MFD1398220.1"/>
    </source>
</evidence>
<keyword evidence="3" id="KW-1185">Reference proteome</keyword>
<dbReference type="Proteomes" id="UP001597199">
    <property type="component" value="Unassembled WGS sequence"/>
</dbReference>
<evidence type="ECO:0000259" key="1">
    <source>
        <dbReference type="Pfam" id="PF12724"/>
    </source>
</evidence>
<dbReference type="Gene3D" id="3.40.50.360">
    <property type="match status" value="1"/>
</dbReference>
<gene>
    <name evidence="2" type="ORF">ACFQ41_02735</name>
</gene>
<evidence type="ECO:0000313" key="3">
    <source>
        <dbReference type="Proteomes" id="UP001597199"/>
    </source>
</evidence>
<name>A0ABW4BEP8_9LACO</name>
<comment type="caution">
    <text evidence="2">The sequence shown here is derived from an EMBL/GenBank/DDBJ whole genome shotgun (WGS) entry which is preliminary data.</text>
</comment>
<dbReference type="SUPFAM" id="SSF52218">
    <property type="entry name" value="Flavoproteins"/>
    <property type="match status" value="1"/>
</dbReference>
<dbReference type="PROSITE" id="PS00201">
    <property type="entry name" value="FLAVODOXIN"/>
    <property type="match status" value="1"/>
</dbReference>
<sequence length="163" mass="18658">MAKVVVVYLSQSGFTQKYAMWIARELHCEVVDSKFVTTPDLVQARLVVYGAHAKNSGVMGFRQFYARFQLSLPQQMIVFGTGIQPAAQLDLSGIRERTFRKCQREPQLFYFNGQVDESALPLRLKLPYHYHQRRLTEAPPQCGVRTILPLLEAVDRLDEKGLL</sequence>
<accession>A0ABW4BEP8</accession>
<dbReference type="EMBL" id="JBHTOA010000016">
    <property type="protein sequence ID" value="MFD1398220.1"/>
    <property type="molecule type" value="Genomic_DNA"/>
</dbReference>
<dbReference type="InterPro" id="IPR026816">
    <property type="entry name" value="Flavodoxin_dom"/>
</dbReference>